<feature type="binding site" evidence="5 7">
    <location>
        <begin position="9"/>
        <end position="16"/>
    </location>
    <ligand>
        <name>substrate</name>
    </ligand>
</feature>
<keyword evidence="3 5" id="KW-0324">Glycolysis</keyword>
<reference evidence="10 11" key="1">
    <citation type="submission" date="2017-08" db="EMBL/GenBank/DDBJ databases">
        <title>Infants hospitalized years apart are colonized by the same room-sourced microbial strains.</title>
        <authorList>
            <person name="Brooks B."/>
            <person name="Olm M.R."/>
            <person name="Firek B.A."/>
            <person name="Baker R."/>
            <person name="Thomas B.C."/>
            <person name="Morowitz M.J."/>
            <person name="Banfield J.F."/>
        </authorList>
    </citation>
    <scope>NUCLEOTIDE SEQUENCE [LARGE SCALE GENOMIC DNA]</scope>
    <source>
        <strain evidence="10">S2_006_000_R2_64</strain>
    </source>
</reference>
<dbReference type="GO" id="GO:0004619">
    <property type="term" value="F:phosphoglycerate mutase activity"/>
    <property type="evidence" value="ECO:0007669"/>
    <property type="project" value="UniProtKB-UniRule"/>
</dbReference>
<feature type="binding site" evidence="5 7">
    <location>
        <position position="61"/>
    </location>
    <ligand>
        <name>substrate</name>
    </ligand>
</feature>
<name>A0A2W5FHQ7_9BACT</name>
<dbReference type="PROSITE" id="PS00175">
    <property type="entry name" value="PG_MUTASE"/>
    <property type="match status" value="1"/>
</dbReference>
<dbReference type="HAMAP" id="MF_01039">
    <property type="entry name" value="PGAM_GpmA"/>
    <property type="match status" value="1"/>
</dbReference>
<protein>
    <recommendedName>
        <fullName evidence="5 9">2,3-bisphosphoglycerate-dependent phosphoglycerate mutase</fullName>
        <shortName evidence="5">BPG-dependent PGAM</shortName>
        <shortName evidence="5">PGAM</shortName>
        <shortName evidence="5">Phosphoglyceromutase</shortName>
        <shortName evidence="5">dPGM</shortName>
        <ecNumber evidence="5 9">5.4.2.11</ecNumber>
    </recommendedName>
</protein>
<dbReference type="Gene3D" id="3.40.50.1240">
    <property type="entry name" value="Phosphoglycerate mutase-like"/>
    <property type="match status" value="1"/>
</dbReference>
<evidence type="ECO:0000256" key="5">
    <source>
        <dbReference type="HAMAP-Rule" id="MF_01039"/>
    </source>
</evidence>
<dbReference type="AlphaFoldDB" id="A0A2W5FHQ7"/>
<accession>A0A2W5FHQ7</accession>
<dbReference type="PIRSF" id="PIRSF000709">
    <property type="entry name" value="6PFK_2-Ptase"/>
    <property type="match status" value="1"/>
</dbReference>
<dbReference type="NCBIfam" id="TIGR01258">
    <property type="entry name" value="pgm_1"/>
    <property type="match status" value="1"/>
</dbReference>
<evidence type="ECO:0000256" key="3">
    <source>
        <dbReference type="ARBA" id="ARBA00023152"/>
    </source>
</evidence>
<dbReference type="InterPro" id="IPR005952">
    <property type="entry name" value="Phosphogly_mut1"/>
</dbReference>
<comment type="function">
    <text evidence="5 9">Catalyzes the interconversion of 2-phosphoglycerate and 3-phosphoglycerate.</text>
</comment>
<dbReference type="InterPro" id="IPR001345">
    <property type="entry name" value="PG/BPGM_mutase_AS"/>
</dbReference>
<dbReference type="EC" id="5.4.2.11" evidence="5 9"/>
<evidence type="ECO:0000256" key="2">
    <source>
        <dbReference type="ARBA" id="ARBA00022432"/>
    </source>
</evidence>
<dbReference type="InterPro" id="IPR013078">
    <property type="entry name" value="His_Pase_superF_clade-1"/>
</dbReference>
<proteinExistence type="inferred from homology"/>
<feature type="binding site" evidence="5 7">
    <location>
        <begin position="90"/>
        <end position="93"/>
    </location>
    <ligand>
        <name>substrate</name>
    </ligand>
</feature>
<dbReference type="GO" id="GO:0006094">
    <property type="term" value="P:gluconeogenesis"/>
    <property type="evidence" value="ECO:0007669"/>
    <property type="project" value="UniProtKB-UniRule"/>
</dbReference>
<comment type="similarity">
    <text evidence="1 5">Belongs to the phosphoglycerate mutase family. BPG-dependent PGAM subfamily.</text>
</comment>
<dbReference type="UniPathway" id="UPA00109">
    <property type="reaction ID" value="UER00186"/>
</dbReference>
<evidence type="ECO:0000256" key="4">
    <source>
        <dbReference type="ARBA" id="ARBA00023235"/>
    </source>
</evidence>
<feature type="active site" description="Proton donor/acceptor" evidence="5 6">
    <location>
        <position position="90"/>
    </location>
</feature>
<dbReference type="GO" id="GO:0006096">
    <property type="term" value="P:glycolytic process"/>
    <property type="evidence" value="ECO:0007669"/>
    <property type="project" value="UniProtKB-UniRule"/>
</dbReference>
<feature type="binding site" evidence="5 7">
    <location>
        <position position="101"/>
    </location>
    <ligand>
        <name>substrate</name>
    </ligand>
</feature>
<comment type="pathway">
    <text evidence="5 9">Carbohydrate degradation; glycolysis; pyruvate from D-glyceraldehyde 3-phosphate: step 3/5.</text>
</comment>
<dbReference type="CDD" id="cd07067">
    <property type="entry name" value="HP_PGM_like"/>
    <property type="match status" value="1"/>
</dbReference>
<dbReference type="Pfam" id="PF00300">
    <property type="entry name" value="His_Phos_1"/>
    <property type="match status" value="1"/>
</dbReference>
<evidence type="ECO:0000313" key="10">
    <source>
        <dbReference type="EMBL" id="PZP54473.1"/>
    </source>
</evidence>
<evidence type="ECO:0000256" key="8">
    <source>
        <dbReference type="PIRSR" id="PIRSR613078-3"/>
    </source>
</evidence>
<evidence type="ECO:0000256" key="1">
    <source>
        <dbReference type="ARBA" id="ARBA00006717"/>
    </source>
</evidence>
<evidence type="ECO:0000256" key="6">
    <source>
        <dbReference type="PIRSR" id="PIRSR613078-1"/>
    </source>
</evidence>
<evidence type="ECO:0000256" key="7">
    <source>
        <dbReference type="PIRSR" id="PIRSR613078-2"/>
    </source>
</evidence>
<dbReference type="SUPFAM" id="SSF53254">
    <property type="entry name" value="Phosphoglycerate mutase-like"/>
    <property type="match status" value="1"/>
</dbReference>
<dbReference type="InterPro" id="IPR029033">
    <property type="entry name" value="His_PPase_superfam"/>
</dbReference>
<dbReference type="Proteomes" id="UP000249739">
    <property type="component" value="Unassembled WGS sequence"/>
</dbReference>
<keyword evidence="4 5" id="KW-0413">Isomerase</keyword>
<dbReference type="SMART" id="SM00855">
    <property type="entry name" value="PGAM"/>
    <property type="match status" value="1"/>
</dbReference>
<sequence>MPNYLVLLRHGQSQWNLENRFTGFHDVELSDQGRTEAAQAGENLKTAGIKFDKVYTSTLKRAFNTAEIALAAAGENDLLKEMIKSEEMRERDYGDLTGLNKAETAVKYGDDQVHIWRRSYDVPPPGGESLFDVVEKRVRPYYTNKIKADIDAGKNVLIAAHGNSLRALLIILGENTPENINETEIPTGSPLVIEFENGQRVAKYYLTERMAEKKEAS</sequence>
<feature type="binding site" evidence="5 7">
    <location>
        <begin position="117"/>
        <end position="118"/>
    </location>
    <ligand>
        <name>substrate</name>
    </ligand>
</feature>
<feature type="active site" description="Tele-phosphohistidine intermediate" evidence="5 6">
    <location>
        <position position="10"/>
    </location>
</feature>
<dbReference type="PANTHER" id="PTHR11931">
    <property type="entry name" value="PHOSPHOGLYCERATE MUTASE"/>
    <property type="match status" value="1"/>
</dbReference>
<feature type="site" description="Transition state stabilizer" evidence="5 8">
    <location>
        <position position="161"/>
    </location>
</feature>
<comment type="catalytic activity">
    <reaction evidence="5 9">
        <text>(2R)-2-phosphoglycerate = (2R)-3-phosphoglycerate</text>
        <dbReference type="Rhea" id="RHEA:15901"/>
        <dbReference type="ChEBI" id="CHEBI:58272"/>
        <dbReference type="ChEBI" id="CHEBI:58289"/>
        <dbReference type="EC" id="5.4.2.11"/>
    </reaction>
</comment>
<evidence type="ECO:0000256" key="9">
    <source>
        <dbReference type="RuleBase" id="RU004512"/>
    </source>
</evidence>
<feature type="binding site" evidence="5 7">
    <location>
        <begin position="22"/>
        <end position="23"/>
    </location>
    <ligand>
        <name>substrate</name>
    </ligand>
</feature>
<dbReference type="EMBL" id="QFOT01000136">
    <property type="protein sequence ID" value="PZP54473.1"/>
    <property type="molecule type" value="Genomic_DNA"/>
</dbReference>
<gene>
    <name evidence="5" type="primary">gpmA</name>
    <name evidence="10" type="ORF">DI586_09860</name>
</gene>
<keyword evidence="2 5" id="KW-0312">Gluconeogenesis</keyword>
<organism evidence="10 11">
    <name type="scientific">Micavibrio aeruginosavorus</name>
    <dbReference type="NCBI Taxonomy" id="349221"/>
    <lineage>
        <taxon>Bacteria</taxon>
        <taxon>Pseudomonadati</taxon>
        <taxon>Bdellovibrionota</taxon>
        <taxon>Bdellovibrionia</taxon>
        <taxon>Bdellovibrionales</taxon>
        <taxon>Pseudobdellovibrionaceae</taxon>
        <taxon>Micavibrio</taxon>
    </lineage>
</organism>
<comment type="caution">
    <text evidence="10">The sequence shown here is derived from an EMBL/GenBank/DDBJ whole genome shotgun (WGS) entry which is preliminary data.</text>
</comment>
<evidence type="ECO:0000313" key="11">
    <source>
        <dbReference type="Proteomes" id="UP000249739"/>
    </source>
</evidence>
<feature type="binding site" evidence="5 7">
    <location>
        <begin position="162"/>
        <end position="163"/>
    </location>
    <ligand>
        <name>substrate</name>
    </ligand>
</feature>